<dbReference type="Pfam" id="PF13472">
    <property type="entry name" value="Lipase_GDSL_2"/>
    <property type="match status" value="2"/>
</dbReference>
<accession>A0A542ZAP4</accession>
<dbReference type="InterPro" id="IPR038637">
    <property type="entry name" value="NPCBM_sf"/>
</dbReference>
<dbReference type="SUPFAM" id="SSF52266">
    <property type="entry name" value="SGNH hydrolase"/>
    <property type="match status" value="2"/>
</dbReference>
<dbReference type="InterPro" id="IPR013830">
    <property type="entry name" value="SGNH_hydro"/>
</dbReference>
<gene>
    <name evidence="2" type="ORF">FB461_2140</name>
</gene>
<dbReference type="CDD" id="cd01830">
    <property type="entry name" value="XynE_like"/>
    <property type="match status" value="2"/>
</dbReference>
<evidence type="ECO:0000313" key="3">
    <source>
        <dbReference type="Proteomes" id="UP000315389"/>
    </source>
</evidence>
<proteinExistence type="predicted"/>
<organism evidence="2 3">
    <name type="scientific">Rarobacter faecitabidus</name>
    <dbReference type="NCBI Taxonomy" id="13243"/>
    <lineage>
        <taxon>Bacteria</taxon>
        <taxon>Bacillati</taxon>
        <taxon>Actinomycetota</taxon>
        <taxon>Actinomycetes</taxon>
        <taxon>Micrococcales</taxon>
        <taxon>Rarobacteraceae</taxon>
        <taxon>Rarobacter</taxon>
    </lineage>
</organism>
<feature type="domain" description="Glycosyl hydrolase family 98 putative carbohydrate-binding module" evidence="1">
    <location>
        <begin position="936"/>
        <end position="1082"/>
    </location>
</feature>
<dbReference type="InterPro" id="IPR058094">
    <property type="entry name" value="Ig-like_OmpL47-like"/>
</dbReference>
<dbReference type="SUPFAM" id="SSF49785">
    <property type="entry name" value="Galactose-binding domain-like"/>
    <property type="match status" value="1"/>
</dbReference>
<keyword evidence="3" id="KW-1185">Reference proteome</keyword>
<dbReference type="Gene3D" id="3.40.50.1110">
    <property type="entry name" value="SGNH hydrolase"/>
    <property type="match status" value="2"/>
</dbReference>
<name>A0A542ZAP4_RARFA</name>
<dbReference type="PANTHER" id="PTHR43784:SF2">
    <property type="entry name" value="GDSL-LIKE LIPASE_ACYLHYDROLASE, PUTATIVE (AFU_ORTHOLOGUE AFUA_2G00820)-RELATED"/>
    <property type="match status" value="1"/>
</dbReference>
<comment type="caution">
    <text evidence="2">The sequence shown here is derived from an EMBL/GenBank/DDBJ whole genome shotgun (WGS) entry which is preliminary data.</text>
</comment>
<reference evidence="2 3" key="1">
    <citation type="submission" date="2019-06" db="EMBL/GenBank/DDBJ databases">
        <title>Sequencing the genomes of 1000 actinobacteria strains.</title>
        <authorList>
            <person name="Klenk H.-P."/>
        </authorList>
    </citation>
    <scope>NUCLEOTIDE SEQUENCE [LARGE SCALE GENOMIC DNA]</scope>
    <source>
        <strain evidence="2 3">DSM 4813</strain>
    </source>
</reference>
<dbReference type="InterPro" id="IPR008979">
    <property type="entry name" value="Galactose-bd-like_sf"/>
</dbReference>
<dbReference type="InterPro" id="IPR053140">
    <property type="entry name" value="GDSL_Rv0518-like"/>
</dbReference>
<protein>
    <submittedName>
        <fullName evidence="2">Lysophospholipase L1-like esterase</fullName>
    </submittedName>
</protein>
<dbReference type="NCBIfam" id="NF047446">
    <property type="entry name" value="barrel_OmpL47"/>
    <property type="match status" value="1"/>
</dbReference>
<evidence type="ECO:0000259" key="1">
    <source>
        <dbReference type="SMART" id="SM00776"/>
    </source>
</evidence>
<dbReference type="OrthoDB" id="5072368at2"/>
<dbReference type="Pfam" id="PF08305">
    <property type="entry name" value="NPCBM"/>
    <property type="match status" value="1"/>
</dbReference>
<dbReference type="Gene3D" id="2.60.120.1060">
    <property type="entry name" value="NPCBM/NEW2 domain"/>
    <property type="match status" value="1"/>
</dbReference>
<dbReference type="InterPro" id="IPR013222">
    <property type="entry name" value="Glyco_hyd_98_carb-bd"/>
</dbReference>
<dbReference type="SMART" id="SM00776">
    <property type="entry name" value="NPCBM"/>
    <property type="match status" value="1"/>
</dbReference>
<dbReference type="Pfam" id="PF16640">
    <property type="entry name" value="Big_3_5"/>
    <property type="match status" value="1"/>
</dbReference>
<evidence type="ECO:0000313" key="2">
    <source>
        <dbReference type="EMBL" id="TQL57406.1"/>
    </source>
</evidence>
<dbReference type="InterPro" id="IPR036514">
    <property type="entry name" value="SGNH_hydro_sf"/>
</dbReference>
<dbReference type="EMBL" id="VFOS01000004">
    <property type="protein sequence ID" value="TQL57406.1"/>
    <property type="molecule type" value="Genomic_DNA"/>
</dbReference>
<dbReference type="InterPro" id="IPR032109">
    <property type="entry name" value="Big_3_5"/>
</dbReference>
<dbReference type="PANTHER" id="PTHR43784">
    <property type="entry name" value="GDSL-LIKE LIPASE/ACYLHYDROLASE, PUTATIVE (AFU_ORTHOLOGUE AFUA_2G00820)-RELATED"/>
    <property type="match status" value="1"/>
</dbReference>
<sequence>MWNEPHDFHSVASKKDSLMKNMFRGTRLAASSLLAIASLIVGSVASAPAVVASEFTPTALTQKSSVIDGWVGAWGTAMTDGEALGDCTNDCTIRNTATMSIAGTQVRVTISNRYGTQPLTVGHATVSKPTGAGYASAVVGSVADIKFSGSLTAVIPAGQELVSDALSYSVVAGQDLHVSVYTPGAVPKFTRHPSANHDTFRASGGDKAGVTTGASFTANNGSNYLVSGVDVMNSEATGTIVALGDSITDGIGSSHKKNDRWTDRLAYRLQSLTGGPKYGVVNAGISANRVLISNSSGAGERAVDRAAWDVFNKPNVKVLILFMGINDIQQDPSQLDANQIAAGLKSIADEAHSRGIRVVGGTITPWRGWGTYTTQREATRVAFNTWVRGQAVTSGTFDAIVDFDEALRDAADPTKIVDAYDSGDDLHPGPLGFSAMASSIDLEALLGTNPHDDGDWVGAWGAPPAETSTYNNCTDCTVRTPMHLSVAGNGVRVVLSNVFGQQPLTVQRTTVAHATAPGSPSAQAGSIVPVTFGGSQSVTIPVGEQVVSDPADLAVTTDQDLLVSSYAPGSPSFDRHAEAKYPTYRSSGQGDQSAATAGSAFQAGSDGATFLVTRVDVLNPTAAGSIVAFGDSITDGVGANRQLNERWPDRLAERLNELAPEYRAGIVNTGIGYNRILVDNDQGSIGGQSAIKRFQRDVLNVPNVKTVVIMVGINDIQGSNVLDAGRISAGLRALITAARAQGVRVVGATLTPWRGAPGYNNDRENTRQQVNSWIRSSGAFDAVVDFDAATGNVGEPARFYRAYDSGDAIHPSAAGYRAMASAVDLAQLGLYESPGALDVSFASNPPSGGSATVTARFWPAAAGDGKLVLKLPAGWTTNGTQTVDLGPVTPGGSLTARWRINVPQTSESQEQIVVSASVDGRVASAAKTVTISSRPLAGTVNVSDLTFTSTTVGWGSLHRDEDMDGGPIDIGGQTFAKGLVANAAAEIKISLTTGACTTFATTVGVDPNHNGSTEGSVTFVFLLDGNVVQTVGTNAAPITASSPGTPVSFSVAGAAELTLRATDAGNGANSDHAAWGNPVLTCGEEQLPATHAALSVFPATPGLSGWYTGDVIVSASGTGGDGDLYTEIESAGAWAEYLTPVGVPQGIHHYAARATDRWGTVSEVASLTVRRDSVAPTVSATVADATLTLVAHDDTSGVATIEYRPDGTGAWTAYAGPAPLAESTRSVAFRATDVAGNTSAVATVTVSGGGTDPGTDRVTPALSVTPAKASAKYGKSASFEVRVHAASVVPTGTVSVIAGGKTLATAAVSGGRSRLVLPKTLKVGRHALVIRYSGDAKVLPATTTANVAVARAKAKVKVKIAHVGSKASKRVRITTKVTAGNGVRPQGTVRVTVHLGKKKVVTKKFKATAKKNSKAVTLKLPRAGRYKVTTKYLGSQTVAPKSAVKQWRLR</sequence>
<dbReference type="Proteomes" id="UP000315389">
    <property type="component" value="Unassembled WGS sequence"/>
</dbReference>